<feature type="transmembrane region" description="Helical" evidence="8">
    <location>
        <begin position="6"/>
        <end position="24"/>
    </location>
</feature>
<keyword evidence="2" id="KW-1003">Cell membrane</keyword>
<dbReference type="KEGG" id="mesg:MLAUSG7_1248"/>
<evidence type="ECO:0000256" key="1">
    <source>
        <dbReference type="ARBA" id="ARBA00004651"/>
    </source>
</evidence>
<keyword evidence="6 8" id="KW-1133">Transmembrane helix</keyword>
<dbReference type="InterPro" id="IPR026432">
    <property type="entry name" value="Archaeo_ArtD"/>
</dbReference>
<comment type="subcellular location">
    <subcellularLocation>
        <location evidence="1">Cell membrane</location>
        <topology evidence="1">Multi-pass membrane protein</topology>
    </subcellularLocation>
</comment>
<protein>
    <submittedName>
        <fullName evidence="9">Putative archaeosortase D</fullName>
        <ecNumber evidence="9">3.4.22.-</ecNumber>
    </submittedName>
</protein>
<keyword evidence="3" id="KW-0645">Protease</keyword>
<accession>A0A8D6SYA9</accession>
<evidence type="ECO:0000256" key="2">
    <source>
        <dbReference type="ARBA" id="ARBA00022475"/>
    </source>
</evidence>
<dbReference type="GO" id="GO:0006508">
    <property type="term" value="P:proteolysis"/>
    <property type="evidence" value="ECO:0007669"/>
    <property type="project" value="UniProtKB-KW"/>
</dbReference>
<sequence length="150" mass="17507">MENKKYLINFLILFPLIYFFIKPFEYEISKILAYIIGNLLKTQYFDNVIIYNGDAYTIISACTCSLEMSLFLGYVLATPKVSIKYKFLYSIFGIFVINIANILRIILILKNSYISDYNFVHNILSFIIFPVALLLNFIWVKILLKIGIVK</sequence>
<evidence type="ECO:0000256" key="8">
    <source>
        <dbReference type="SAM" id="Phobius"/>
    </source>
</evidence>
<dbReference type="AlphaFoldDB" id="A0A8D6SYA9"/>
<evidence type="ECO:0000256" key="3">
    <source>
        <dbReference type="ARBA" id="ARBA00022670"/>
    </source>
</evidence>
<evidence type="ECO:0000256" key="6">
    <source>
        <dbReference type="ARBA" id="ARBA00022989"/>
    </source>
</evidence>
<organism evidence="9 10">
    <name type="scientific">Methanocaldococcus lauensis</name>
    <dbReference type="NCBI Taxonomy" id="2546128"/>
    <lineage>
        <taxon>Archaea</taxon>
        <taxon>Methanobacteriati</taxon>
        <taxon>Methanobacteriota</taxon>
        <taxon>Methanomada group</taxon>
        <taxon>Methanococci</taxon>
        <taxon>Methanococcales</taxon>
        <taxon>Methanocaldococcaceae</taxon>
        <taxon>Methanocaldococcus</taxon>
    </lineage>
</organism>
<evidence type="ECO:0000256" key="7">
    <source>
        <dbReference type="ARBA" id="ARBA00023136"/>
    </source>
</evidence>
<dbReference type="NCBIfam" id="TIGR04175">
    <property type="entry name" value="archaeo_artD"/>
    <property type="match status" value="1"/>
</dbReference>
<evidence type="ECO:0000256" key="4">
    <source>
        <dbReference type="ARBA" id="ARBA00022692"/>
    </source>
</evidence>
<feature type="transmembrane region" description="Helical" evidence="8">
    <location>
        <begin position="119"/>
        <end position="144"/>
    </location>
</feature>
<dbReference type="InterPro" id="IPR026392">
    <property type="entry name" value="Exo/Archaeosortase_dom"/>
</dbReference>
<keyword evidence="7 8" id="KW-0472">Membrane</keyword>
<name>A0A8D6SYA9_9EURY</name>
<dbReference type="EC" id="3.4.22.-" evidence="9"/>
<dbReference type="GO" id="GO:0005886">
    <property type="term" value="C:plasma membrane"/>
    <property type="evidence" value="ECO:0007669"/>
    <property type="project" value="UniProtKB-SubCell"/>
</dbReference>
<keyword evidence="10" id="KW-1185">Reference proteome</keyword>
<reference evidence="9 10" key="1">
    <citation type="submission" date="2020-04" db="EMBL/GenBank/DDBJ databases">
        <authorList>
            <consortium name="Genoscope - CEA"/>
            <person name="William W."/>
        </authorList>
    </citation>
    <scope>NUCLEOTIDE SEQUENCE [LARGE SCALE GENOMIC DNA]</scope>
    <source>
        <strain evidence="9 10">SG7</strain>
    </source>
</reference>
<proteinExistence type="predicted"/>
<dbReference type="EMBL" id="LR792632">
    <property type="protein sequence ID" value="CAB3289485.1"/>
    <property type="molecule type" value="Genomic_DNA"/>
</dbReference>
<keyword evidence="4 8" id="KW-0812">Transmembrane</keyword>
<evidence type="ECO:0000313" key="10">
    <source>
        <dbReference type="Proteomes" id="UP000679213"/>
    </source>
</evidence>
<dbReference type="NCBIfam" id="TIGR04178">
    <property type="entry name" value="exo_archaeo"/>
    <property type="match status" value="1"/>
</dbReference>
<feature type="transmembrane region" description="Helical" evidence="8">
    <location>
        <begin position="87"/>
        <end position="107"/>
    </location>
</feature>
<gene>
    <name evidence="9" type="primary">artD</name>
    <name evidence="9" type="ORF">MLAUSG7_1248</name>
</gene>
<dbReference type="GO" id="GO:0008233">
    <property type="term" value="F:peptidase activity"/>
    <property type="evidence" value="ECO:0007669"/>
    <property type="project" value="UniProtKB-KW"/>
</dbReference>
<keyword evidence="5 9" id="KW-0378">Hydrolase</keyword>
<evidence type="ECO:0000256" key="5">
    <source>
        <dbReference type="ARBA" id="ARBA00022801"/>
    </source>
</evidence>
<feature type="transmembrane region" description="Helical" evidence="8">
    <location>
        <begin position="56"/>
        <end position="75"/>
    </location>
</feature>
<evidence type="ECO:0000313" key="9">
    <source>
        <dbReference type="EMBL" id="CAB3289485.1"/>
    </source>
</evidence>
<dbReference type="Proteomes" id="UP000679213">
    <property type="component" value="Chromosome I"/>
</dbReference>